<dbReference type="GO" id="GO:0030154">
    <property type="term" value="P:cell differentiation"/>
    <property type="evidence" value="ECO:0007669"/>
    <property type="project" value="UniProtKB-ARBA"/>
</dbReference>
<dbReference type="InterPro" id="IPR036465">
    <property type="entry name" value="vWFA_dom_sf"/>
</dbReference>
<keyword evidence="9" id="KW-0379">Hydroxylation</keyword>
<keyword evidence="4 15" id="KW-0732">Signal</keyword>
<feature type="signal peptide" evidence="15">
    <location>
        <begin position="1"/>
        <end position="23"/>
    </location>
</feature>
<evidence type="ECO:0000256" key="2">
    <source>
        <dbReference type="ARBA" id="ARBA00022525"/>
    </source>
</evidence>
<dbReference type="PANTHER" id="PTHR24020">
    <property type="entry name" value="COLLAGEN ALPHA"/>
    <property type="match status" value="1"/>
</dbReference>
<evidence type="ECO:0000256" key="13">
    <source>
        <dbReference type="ARBA" id="ARBA00073987"/>
    </source>
</evidence>
<dbReference type="FunCoup" id="A0A663EY80">
    <property type="interactions" value="496"/>
</dbReference>
<feature type="domain" description="VWFA" evidence="16">
    <location>
        <begin position="742"/>
        <end position="930"/>
    </location>
</feature>
<dbReference type="Gene3D" id="3.40.50.410">
    <property type="entry name" value="von Willebrand factor, type A domain"/>
    <property type="match status" value="3"/>
</dbReference>
<evidence type="ECO:0000256" key="9">
    <source>
        <dbReference type="ARBA" id="ARBA00023278"/>
    </source>
</evidence>
<dbReference type="InterPro" id="IPR050525">
    <property type="entry name" value="ECM_Assembly_Org"/>
</dbReference>
<dbReference type="PANTHER" id="PTHR24020:SF87">
    <property type="entry name" value="COLLAGEN ALPHA-1(VI) CHAIN-LIKE"/>
    <property type="match status" value="1"/>
</dbReference>
<keyword evidence="8" id="KW-0325">Glycoprotein</keyword>
<dbReference type="GO" id="GO:0005589">
    <property type="term" value="C:collagen type VI trimer"/>
    <property type="evidence" value="ECO:0007669"/>
    <property type="project" value="UniProtKB-ARBA"/>
</dbReference>
<dbReference type="GO" id="GO:0007155">
    <property type="term" value="P:cell adhesion"/>
    <property type="evidence" value="ECO:0007669"/>
    <property type="project" value="UniProtKB-KW"/>
</dbReference>
<comment type="subcellular location">
    <subcellularLocation>
        <location evidence="1">Secreted</location>
        <location evidence="1">Extracellular space</location>
        <location evidence="1">Extracellular matrix</location>
    </subcellularLocation>
</comment>
<dbReference type="PROSITE" id="PS50234">
    <property type="entry name" value="VWFA"/>
    <property type="match status" value="3"/>
</dbReference>
<evidence type="ECO:0000256" key="11">
    <source>
        <dbReference type="ARBA" id="ARBA00044000"/>
    </source>
</evidence>
<evidence type="ECO:0000256" key="5">
    <source>
        <dbReference type="ARBA" id="ARBA00022737"/>
    </source>
</evidence>
<keyword evidence="7" id="KW-0176">Collagen</keyword>
<evidence type="ECO:0000256" key="12">
    <source>
        <dbReference type="ARBA" id="ARBA00065069"/>
    </source>
</evidence>
<keyword evidence="5" id="KW-0677">Repeat</keyword>
<dbReference type="FunFam" id="3.40.50.410:FF:000050">
    <property type="entry name" value="Collagen, type VI, alpha 1"/>
    <property type="match status" value="1"/>
</dbReference>
<comment type="subunit">
    <text evidence="12">Trimers composed of three different chains: alpha 1(VI), alpha 2(VI), and alpha 3(VI).</text>
</comment>
<keyword evidence="2" id="KW-0964">Secreted</keyword>
<dbReference type="GO" id="GO:0005783">
    <property type="term" value="C:endoplasmic reticulum"/>
    <property type="evidence" value="ECO:0007669"/>
    <property type="project" value="UniProtKB-ARBA"/>
</dbReference>
<evidence type="ECO:0000256" key="15">
    <source>
        <dbReference type="SAM" id="SignalP"/>
    </source>
</evidence>
<evidence type="ECO:0000256" key="7">
    <source>
        <dbReference type="ARBA" id="ARBA00023119"/>
    </source>
</evidence>
<accession>A0A663EY80</accession>
<evidence type="ECO:0000313" key="17">
    <source>
        <dbReference type="Ensembl" id="ENSACCP00020017292.1"/>
    </source>
</evidence>
<comment type="function">
    <text evidence="10">Collagen VI acts as a cell-binding protein.</text>
</comment>
<dbReference type="FunFam" id="3.40.50.410:FF:000060">
    <property type="entry name" value="Collagen, type VI, alpha 1"/>
    <property type="match status" value="1"/>
</dbReference>
<dbReference type="FunFam" id="3.40.50.410:FF:000026">
    <property type="entry name" value="Collagen, type VI, alpha 1"/>
    <property type="match status" value="1"/>
</dbReference>
<dbReference type="AlphaFoldDB" id="A0A663EY80"/>
<name>A0A663EY80_AQUCH</name>
<sequence length="937" mass="99834">MRLRDFLFTLLLPAGFLGGGSWAQRPEITTRVANAEDCPVDLFFVLDTSESVALRVKPFGDLVAQVKDFTNRFIDKLTNRYYRCDRNLVWNAGALHYSDEVVLIKSLTSMPSGRNELKNRVSDVNYIGKGTYTDCAIKRGIEELLISGSHHKENKYLIVVTDGHPLEGYKEPCGGLDDAANEAKHLGIKVFSVAISPNHLDQRLNIIATDHAYRRNFTATSLKPTRELDVEETINTIIDMIVSAACPLCSPPPPQAHSSLSTPFSLPSCLAETQGPPGPKGDPGAYGPKGGKGEPGDDGKPGRQGIPGSPGEKGAPGNQGEPGPAGEMGDEGAPGPDGPAGERGSNGERGPPGSPGDRGPRGEPGEPGPPGDQGREGPLGPPGDQGEAGPPGPKGYRGDDGPRGNEGPKGLPGAPGLPGDPGLMGERGEDGPPGNGTIGFAGAPGRPGDRGEPGINGTKGYVGPKGDEGEAGDPGNDNPTPGPRGIKGAKGHRGPEGRPGPPGPVGPPGPDETQIPPLLCLAAECTCGPVDLLFVLDSSESIGLQNFQIAKDFIIKVIDRLSKDERVKFEAGESRVGVVQYSHDNTQELVAMGDANIDNIGALKQAVKNLKWIAGGTYTGEALQFTKDNLLRRFTSDKRVAIVITDGRSDTLRDPTPLNSLCDVTPVVSLGIGDIFRNPPNPDHLNDIACLSRPTRPGLSIQRDNYAELLDDTFLQNITSYVCQEKKCPDYTCPITFNGLADITLLVDSSTSVGSKNFETTKKFVKRLAERFLEAGKPAEDSVRISVVQYSGRSQQKVEAQFQYNYTVIAKAIDNMEFINDATDINAALRYVTGLYQRSSRAGAKKRVLVFSDGNSQGITARAIERAVQEAQQAGIEIYVLAVGSQANEPNIRVLVTGKSADYDVVYGERHLFRVPDYTSLLRGVFYQTVSRKIAVD</sequence>
<dbReference type="GO" id="GO:0009653">
    <property type="term" value="P:anatomical structure morphogenesis"/>
    <property type="evidence" value="ECO:0007669"/>
    <property type="project" value="UniProtKB-ARBA"/>
</dbReference>
<evidence type="ECO:0000256" key="10">
    <source>
        <dbReference type="ARBA" id="ARBA00043858"/>
    </source>
</evidence>
<dbReference type="SMART" id="SM00327">
    <property type="entry name" value="VWA"/>
    <property type="match status" value="3"/>
</dbReference>
<feature type="compositionally biased region" description="Pro residues" evidence="14">
    <location>
        <begin position="498"/>
        <end position="510"/>
    </location>
</feature>
<dbReference type="InterPro" id="IPR002035">
    <property type="entry name" value="VWF_A"/>
</dbReference>
<evidence type="ECO:0000256" key="3">
    <source>
        <dbReference type="ARBA" id="ARBA00022530"/>
    </source>
</evidence>
<organism evidence="17 18">
    <name type="scientific">Aquila chrysaetos chrysaetos</name>
    <dbReference type="NCBI Taxonomy" id="223781"/>
    <lineage>
        <taxon>Eukaryota</taxon>
        <taxon>Metazoa</taxon>
        <taxon>Chordata</taxon>
        <taxon>Craniata</taxon>
        <taxon>Vertebrata</taxon>
        <taxon>Euteleostomi</taxon>
        <taxon>Archelosauria</taxon>
        <taxon>Archosauria</taxon>
        <taxon>Dinosauria</taxon>
        <taxon>Saurischia</taxon>
        <taxon>Theropoda</taxon>
        <taxon>Coelurosauria</taxon>
        <taxon>Aves</taxon>
        <taxon>Neognathae</taxon>
        <taxon>Neoaves</taxon>
        <taxon>Telluraves</taxon>
        <taxon>Accipitrimorphae</taxon>
        <taxon>Accipitriformes</taxon>
        <taxon>Accipitridae</taxon>
        <taxon>Accipitrinae</taxon>
        <taxon>Aquila</taxon>
    </lineage>
</organism>
<dbReference type="Proteomes" id="UP000472275">
    <property type="component" value="Chromosome 6"/>
</dbReference>
<keyword evidence="6" id="KW-0130">Cell adhesion</keyword>
<feature type="domain" description="VWFA" evidence="16">
    <location>
        <begin position="41"/>
        <end position="237"/>
    </location>
</feature>
<feature type="compositionally biased region" description="Basic and acidic residues" evidence="14">
    <location>
        <begin position="291"/>
        <end position="301"/>
    </location>
</feature>
<comment type="similarity">
    <text evidence="11">Belongs to the type VI collagen family.</text>
</comment>
<dbReference type="Pfam" id="PF00092">
    <property type="entry name" value="VWA"/>
    <property type="match status" value="3"/>
</dbReference>
<keyword evidence="18" id="KW-1185">Reference proteome</keyword>
<dbReference type="CDD" id="cd01480">
    <property type="entry name" value="vWA_collagen_alpha_1-VI-type"/>
    <property type="match status" value="3"/>
</dbReference>
<evidence type="ECO:0000313" key="18">
    <source>
        <dbReference type="Proteomes" id="UP000472275"/>
    </source>
</evidence>
<evidence type="ECO:0000259" key="16">
    <source>
        <dbReference type="PROSITE" id="PS50234"/>
    </source>
</evidence>
<reference evidence="17" key="1">
    <citation type="submission" date="2025-08" db="UniProtKB">
        <authorList>
            <consortium name="Ensembl"/>
        </authorList>
    </citation>
    <scope>IDENTIFICATION</scope>
</reference>
<reference evidence="17" key="2">
    <citation type="submission" date="2025-09" db="UniProtKB">
        <authorList>
            <consortium name="Ensembl"/>
        </authorList>
    </citation>
    <scope>IDENTIFICATION</scope>
</reference>
<feature type="compositionally biased region" description="Low complexity" evidence="14">
    <location>
        <begin position="321"/>
        <end position="334"/>
    </location>
</feature>
<evidence type="ECO:0000256" key="14">
    <source>
        <dbReference type="SAM" id="MobiDB-lite"/>
    </source>
</evidence>
<evidence type="ECO:0000256" key="6">
    <source>
        <dbReference type="ARBA" id="ARBA00022889"/>
    </source>
</evidence>
<dbReference type="GO" id="GO:0009888">
    <property type="term" value="P:tissue development"/>
    <property type="evidence" value="ECO:0007669"/>
    <property type="project" value="UniProtKB-ARBA"/>
</dbReference>
<keyword evidence="3" id="KW-0272">Extracellular matrix</keyword>
<dbReference type="Pfam" id="PF01391">
    <property type="entry name" value="Collagen"/>
    <property type="match status" value="2"/>
</dbReference>
<feature type="chain" id="PRO_5025663351" description="Collagen alpha-1(VI) chain" evidence="15">
    <location>
        <begin position="24"/>
        <end position="937"/>
    </location>
</feature>
<feature type="region of interest" description="Disordered" evidence="14">
    <location>
        <begin position="267"/>
        <end position="513"/>
    </location>
</feature>
<dbReference type="GeneTree" id="ENSGT00940000163601"/>
<feature type="compositionally biased region" description="Low complexity" evidence="14">
    <location>
        <begin position="348"/>
        <end position="357"/>
    </location>
</feature>
<evidence type="ECO:0000256" key="4">
    <source>
        <dbReference type="ARBA" id="ARBA00022729"/>
    </source>
</evidence>
<evidence type="ECO:0000256" key="1">
    <source>
        <dbReference type="ARBA" id="ARBA00004498"/>
    </source>
</evidence>
<evidence type="ECO:0000256" key="8">
    <source>
        <dbReference type="ARBA" id="ARBA00023180"/>
    </source>
</evidence>
<dbReference type="GO" id="GO:0005615">
    <property type="term" value="C:extracellular space"/>
    <property type="evidence" value="ECO:0007669"/>
    <property type="project" value="TreeGrafter"/>
</dbReference>
<gene>
    <name evidence="17" type="primary">COL6A1</name>
</gene>
<feature type="domain" description="VWFA" evidence="16">
    <location>
        <begin position="531"/>
        <end position="718"/>
    </location>
</feature>
<dbReference type="Ensembl" id="ENSACCT00020018049.1">
    <property type="protein sequence ID" value="ENSACCP00020017292.1"/>
    <property type="gene ID" value="ENSACCG00020011863.1"/>
</dbReference>
<protein>
    <recommendedName>
        <fullName evidence="13">Collagen alpha-1(VI) chain</fullName>
    </recommendedName>
</protein>
<dbReference type="InterPro" id="IPR008160">
    <property type="entry name" value="Collagen"/>
</dbReference>
<dbReference type="InParanoid" id="A0A663EY80"/>
<dbReference type="SUPFAM" id="SSF53300">
    <property type="entry name" value="vWA-like"/>
    <property type="match status" value="3"/>
</dbReference>
<proteinExistence type="inferred from homology"/>
<dbReference type="PRINTS" id="PR00453">
    <property type="entry name" value="VWFADOMAIN"/>
</dbReference>